<accession>A0A3S3SDQ4</accession>
<keyword evidence="5 13" id="KW-0444">Lipid biosynthesis</keyword>
<dbReference type="Pfam" id="PF04387">
    <property type="entry name" value="PTPLA"/>
    <property type="match status" value="1"/>
</dbReference>
<keyword evidence="6 13" id="KW-0812">Transmembrane</keyword>
<feature type="transmembrane region" description="Helical" evidence="13">
    <location>
        <begin position="136"/>
        <end position="156"/>
    </location>
</feature>
<dbReference type="GO" id="GO:0042761">
    <property type="term" value="P:very long-chain fatty acid biosynthetic process"/>
    <property type="evidence" value="ECO:0007669"/>
    <property type="project" value="TreeGrafter"/>
</dbReference>
<dbReference type="STRING" id="1965070.A0A3S3SDQ4"/>
<comment type="similarity">
    <text evidence="3 13">Belongs to the very long-chain fatty acids dehydratase HACD family.</text>
</comment>
<comment type="pathway">
    <text evidence="2 13">Lipid metabolism; fatty acid biosynthesis.</text>
</comment>
<keyword evidence="8 13" id="KW-1133">Transmembrane helix</keyword>
<dbReference type="EC" id="4.2.1.134" evidence="4 13"/>
<keyword evidence="15" id="KW-1185">Reference proteome</keyword>
<keyword evidence="7 13" id="KW-0276">Fatty acid metabolism</keyword>
<dbReference type="InterPro" id="IPR007482">
    <property type="entry name" value="Tyr_Pase-like_PTPLA"/>
</dbReference>
<dbReference type="EMBL" id="NCKU01000849">
    <property type="protein sequence ID" value="RWS13917.1"/>
    <property type="molecule type" value="Genomic_DNA"/>
</dbReference>
<evidence type="ECO:0000256" key="13">
    <source>
        <dbReference type="RuleBase" id="RU363109"/>
    </source>
</evidence>
<dbReference type="UniPathway" id="UPA00094"/>
<evidence type="ECO:0000313" key="15">
    <source>
        <dbReference type="Proteomes" id="UP000285301"/>
    </source>
</evidence>
<evidence type="ECO:0000256" key="5">
    <source>
        <dbReference type="ARBA" id="ARBA00022516"/>
    </source>
</evidence>
<dbReference type="GO" id="GO:0030497">
    <property type="term" value="P:fatty acid elongation"/>
    <property type="evidence" value="ECO:0007669"/>
    <property type="project" value="TreeGrafter"/>
</dbReference>
<evidence type="ECO:0000256" key="1">
    <source>
        <dbReference type="ARBA" id="ARBA00004141"/>
    </source>
</evidence>
<evidence type="ECO:0000256" key="6">
    <source>
        <dbReference type="ARBA" id="ARBA00022692"/>
    </source>
</evidence>
<comment type="function">
    <text evidence="13">Catalyzes the third of the four reactions of the long-chain fatty acids elongation cycle. This endoplasmic reticulum-bound enzymatic process, allows the addition of two carbons to the chain of long- and very long-chain fatty acids/VLCFAs per cycle. This enzyme catalyzes the dehydration of the 3-hydroxyacyl-CoA intermediate into trans-2,3-enoyl-CoA, within each cycle of fatty acid elongation. Thereby, it participates to the production of VLCFAs of different chain lengths that are involved in multiple biological processes as precursors of membrane lipids and lipid mediators.</text>
</comment>
<sequence>MKKTYLIAYNAFVFANFAFIVGKMLIEANNGRESMANIYSVIGSRIKFLFLLQFLEVLHAAIGLTKGSAIFPFIQVGVRAFILFVIIDKQPEMHRKPTVFYILLVWSLVEIFRYPYYLTSLLKFEIKVITALRYTVWIPLYPLGIFLEATVMCQNLHSFEQSMKYSISLPNAANFSFHFPTFIKIYLSVFIWFGTYFMMSHMYSQMKRTLFSNSKKRQ</sequence>
<evidence type="ECO:0000256" key="2">
    <source>
        <dbReference type="ARBA" id="ARBA00005194"/>
    </source>
</evidence>
<feature type="transmembrane region" description="Helical" evidence="13">
    <location>
        <begin position="99"/>
        <end position="116"/>
    </location>
</feature>
<name>A0A3S3SDQ4_9ACAR</name>
<dbReference type="PANTHER" id="PTHR11035:SF35">
    <property type="entry name" value="VERY-LONG-CHAIN (3R)-3-HYDROXYACYL-COA DEHYDRATASE"/>
    <property type="match status" value="1"/>
</dbReference>
<evidence type="ECO:0000256" key="10">
    <source>
        <dbReference type="ARBA" id="ARBA00023136"/>
    </source>
</evidence>
<dbReference type="GO" id="GO:0102158">
    <property type="term" value="F:very-long-chain (3R)-3-hydroxyacyl-CoA dehydratase activity"/>
    <property type="evidence" value="ECO:0007669"/>
    <property type="project" value="UniProtKB-EC"/>
</dbReference>
<organism evidence="14 15">
    <name type="scientific">Dinothrombium tinctorium</name>
    <dbReference type="NCBI Taxonomy" id="1965070"/>
    <lineage>
        <taxon>Eukaryota</taxon>
        <taxon>Metazoa</taxon>
        <taxon>Ecdysozoa</taxon>
        <taxon>Arthropoda</taxon>
        <taxon>Chelicerata</taxon>
        <taxon>Arachnida</taxon>
        <taxon>Acari</taxon>
        <taxon>Acariformes</taxon>
        <taxon>Trombidiformes</taxon>
        <taxon>Prostigmata</taxon>
        <taxon>Anystina</taxon>
        <taxon>Parasitengona</taxon>
        <taxon>Trombidioidea</taxon>
        <taxon>Trombidiidae</taxon>
        <taxon>Dinothrombium</taxon>
    </lineage>
</organism>
<proteinExistence type="inferred from homology"/>
<protein>
    <recommendedName>
        <fullName evidence="4 13">Very-long-chain (3R)-3-hydroxyacyl-CoA dehydratase</fullName>
        <ecNumber evidence="4 13">4.2.1.134</ecNumber>
    </recommendedName>
</protein>
<keyword evidence="9 13" id="KW-0443">Lipid metabolism</keyword>
<dbReference type="OrthoDB" id="2157530at2759"/>
<feature type="transmembrane region" description="Helical" evidence="13">
    <location>
        <begin position="177"/>
        <end position="199"/>
    </location>
</feature>
<comment type="catalytic activity">
    <reaction evidence="13">
        <text>a very-long-chain (3R)-3-hydroxyacyl-CoA = a very-long-chain (2E)-enoyl-CoA + H2O</text>
        <dbReference type="Rhea" id="RHEA:45812"/>
        <dbReference type="ChEBI" id="CHEBI:15377"/>
        <dbReference type="ChEBI" id="CHEBI:83728"/>
        <dbReference type="ChEBI" id="CHEBI:85440"/>
        <dbReference type="EC" id="4.2.1.134"/>
    </reaction>
</comment>
<dbReference type="Proteomes" id="UP000285301">
    <property type="component" value="Unassembled WGS sequence"/>
</dbReference>
<feature type="transmembrane region" description="Helical" evidence="13">
    <location>
        <begin position="6"/>
        <end position="26"/>
    </location>
</feature>
<evidence type="ECO:0000256" key="11">
    <source>
        <dbReference type="ARBA" id="ARBA00023160"/>
    </source>
</evidence>
<dbReference type="PANTHER" id="PTHR11035">
    <property type="entry name" value="VERY-LONG-CHAIN (3R)-3-HYDROXYACYL-COA DEHYDRATASE"/>
    <property type="match status" value="1"/>
</dbReference>
<evidence type="ECO:0000256" key="4">
    <source>
        <dbReference type="ARBA" id="ARBA00013122"/>
    </source>
</evidence>
<keyword evidence="12 13" id="KW-0456">Lyase</keyword>
<evidence type="ECO:0000256" key="12">
    <source>
        <dbReference type="ARBA" id="ARBA00023239"/>
    </source>
</evidence>
<dbReference type="AlphaFoldDB" id="A0A3S3SDQ4"/>
<keyword evidence="11 13" id="KW-0275">Fatty acid biosynthesis</keyword>
<dbReference type="GO" id="GO:0005789">
    <property type="term" value="C:endoplasmic reticulum membrane"/>
    <property type="evidence" value="ECO:0007669"/>
    <property type="project" value="UniProtKB-SubCell"/>
</dbReference>
<keyword evidence="13" id="KW-0256">Endoplasmic reticulum</keyword>
<evidence type="ECO:0000313" key="14">
    <source>
        <dbReference type="EMBL" id="RWS13917.1"/>
    </source>
</evidence>
<keyword evidence="10 13" id="KW-0472">Membrane</keyword>
<evidence type="ECO:0000256" key="8">
    <source>
        <dbReference type="ARBA" id="ARBA00022989"/>
    </source>
</evidence>
<comment type="subcellular location">
    <subcellularLocation>
        <location evidence="13">Endoplasmic reticulum membrane</location>
        <topology evidence="13">Multi-pass membrane protein</topology>
    </subcellularLocation>
    <subcellularLocation>
        <location evidence="1">Membrane</location>
        <topology evidence="1">Multi-pass membrane protein</topology>
    </subcellularLocation>
</comment>
<evidence type="ECO:0000256" key="7">
    <source>
        <dbReference type="ARBA" id="ARBA00022832"/>
    </source>
</evidence>
<feature type="transmembrane region" description="Helical" evidence="13">
    <location>
        <begin position="70"/>
        <end position="87"/>
    </location>
</feature>
<evidence type="ECO:0000256" key="9">
    <source>
        <dbReference type="ARBA" id="ARBA00023098"/>
    </source>
</evidence>
<feature type="transmembrane region" description="Helical" evidence="13">
    <location>
        <begin position="46"/>
        <end position="64"/>
    </location>
</feature>
<comment type="caution">
    <text evidence="14">The sequence shown here is derived from an EMBL/GenBank/DDBJ whole genome shotgun (WGS) entry which is preliminary data.</text>
</comment>
<reference evidence="14 15" key="1">
    <citation type="journal article" date="2018" name="Gigascience">
        <title>Genomes of trombidid mites reveal novel predicted allergens and laterally-transferred genes associated with secondary metabolism.</title>
        <authorList>
            <person name="Dong X."/>
            <person name="Chaisiri K."/>
            <person name="Xia D."/>
            <person name="Armstrong S.D."/>
            <person name="Fang Y."/>
            <person name="Donnelly M.J."/>
            <person name="Kadowaki T."/>
            <person name="McGarry J.W."/>
            <person name="Darby A.C."/>
            <person name="Makepeace B.L."/>
        </authorList>
    </citation>
    <scope>NUCLEOTIDE SEQUENCE [LARGE SCALE GENOMIC DNA]</scope>
    <source>
        <strain evidence="14">UoL-WK</strain>
    </source>
</reference>
<dbReference type="GO" id="GO:0030148">
    <property type="term" value="P:sphingolipid biosynthetic process"/>
    <property type="evidence" value="ECO:0007669"/>
    <property type="project" value="TreeGrafter"/>
</dbReference>
<evidence type="ECO:0000256" key="3">
    <source>
        <dbReference type="ARBA" id="ARBA00007811"/>
    </source>
</evidence>
<gene>
    <name evidence="14" type="ORF">B4U79_03611</name>
</gene>